<evidence type="ECO:0000313" key="2">
    <source>
        <dbReference type="Proteomes" id="UP000032737"/>
    </source>
</evidence>
<dbReference type="STRING" id="61635.BN85300500"/>
<evidence type="ECO:0000313" key="1">
    <source>
        <dbReference type="EMBL" id="CCV65071.1"/>
    </source>
</evidence>
<dbReference type="InterPro" id="IPR029039">
    <property type="entry name" value="Flavoprotein-like_sf"/>
</dbReference>
<dbReference type="SUPFAM" id="SSF52218">
    <property type="entry name" value="Flavoproteins"/>
    <property type="match status" value="1"/>
</dbReference>
<dbReference type="Gene3D" id="3.40.50.360">
    <property type="match status" value="1"/>
</dbReference>
<name>U4KM59_9MOLU</name>
<dbReference type="AlphaFoldDB" id="U4KM59"/>
<protein>
    <recommendedName>
        <fullName evidence="3">Flavodoxin</fullName>
    </recommendedName>
</protein>
<reference evidence="1 2" key="1">
    <citation type="journal article" date="2013" name="J. Mol. Microbiol. Biotechnol.">
        <title>Analysis of the Complete Genomes of Acholeplasma brassicae , A. palmae and A. laidlawii and Their Comparison to the Obligate Parasites from ' Candidatus Phytoplasma'.</title>
        <authorList>
            <person name="Kube M."/>
            <person name="Siewert C."/>
            <person name="Migdoll A.M."/>
            <person name="Duduk B."/>
            <person name="Holz S."/>
            <person name="Rabus R."/>
            <person name="Seemuller E."/>
            <person name="Mitrovic J."/>
            <person name="Muller I."/>
            <person name="Buttner C."/>
            <person name="Reinhardt R."/>
        </authorList>
    </citation>
    <scope>NUCLEOTIDE SEQUENCE [LARGE SCALE GENOMIC DNA]</scope>
    <source>
        <strain evidence="2">0502</strain>
    </source>
</reference>
<sequence length="148" mass="16915">MKEKVICYSKTGNTLSVARRLSESLGISCEEVKAYVDEKKQTLVSMIEIPSLDGVSRVYFGSPVHGFQMPVATKGYLNTFESFDGIEFVLFVTHFFPFSWLGGNQTLNQIRKLITQKGGIVLEQTSINWKSRKKEETIYNLIKRHTRK</sequence>
<dbReference type="RefSeq" id="WP_030003945.1">
    <property type="nucleotide sequence ID" value="NC_022549.1"/>
</dbReference>
<accession>U4KM59</accession>
<evidence type="ECO:0008006" key="3">
    <source>
        <dbReference type="Google" id="ProtNLM"/>
    </source>
</evidence>
<dbReference type="KEGG" id="abra:BN85300500"/>
<keyword evidence="2" id="KW-1185">Reference proteome</keyword>
<dbReference type="HOGENOM" id="CLU_143271_0_0_14"/>
<organism evidence="1 2">
    <name type="scientific">Acholeplasma brassicae</name>
    <dbReference type="NCBI Taxonomy" id="61635"/>
    <lineage>
        <taxon>Bacteria</taxon>
        <taxon>Bacillati</taxon>
        <taxon>Mycoplasmatota</taxon>
        <taxon>Mollicutes</taxon>
        <taxon>Acholeplasmatales</taxon>
        <taxon>Acholeplasmataceae</taxon>
        <taxon>Acholeplasma</taxon>
    </lineage>
</organism>
<dbReference type="OrthoDB" id="411306at2"/>
<proteinExistence type="predicted"/>
<gene>
    <name evidence="1" type="ORF">BN85300500</name>
</gene>
<dbReference type="Proteomes" id="UP000032737">
    <property type="component" value="Chromosome"/>
</dbReference>
<dbReference type="EMBL" id="FO681348">
    <property type="protein sequence ID" value="CCV65071.1"/>
    <property type="molecule type" value="Genomic_DNA"/>
</dbReference>